<comment type="caution">
    <text evidence="1">The sequence shown here is derived from an EMBL/GenBank/DDBJ whole genome shotgun (WGS) entry which is preliminary data.</text>
</comment>
<dbReference type="GO" id="GO:0032259">
    <property type="term" value="P:methylation"/>
    <property type="evidence" value="ECO:0007669"/>
    <property type="project" value="UniProtKB-KW"/>
</dbReference>
<keyword evidence="1" id="KW-0489">Methyltransferase</keyword>
<accession>A0ABU3BZY3</accession>
<keyword evidence="2" id="KW-1185">Reference proteome</keyword>
<sequence length="484" mass="55291">MSRVIHRHRTAIERADLSRPIRTAIEDGLLTRTTALFDYGCGRGGDLKRLRKLGFDCTGWDPVHRAHAPRQPADVVNFGYVVNVIEDPVERADTLKTAWRLARNTLVVSARLIEEEPSLKGLKAHGDGAVTSRGTFQKFYTQDVLRNWIAQTLDAKPIAAAPGVFYVFRSTEQRSAFLAERARRRHSIRIGPNATQIYKDHEETLQPIVDFMATHGRAPAEQELDCVPRLIQEFGRPKQAIKLVKTVIGEEQWQEVAQSRSEDLLVYLALSQFDGRPKLSELPPSLQLDVKSFFSSYTKSCALADELLHRLGIEGLINLKCMASEVGKLLPTALYVHVDALSHLPLELRLYEGCARGYIGRVDGATLVKLDRIKPKVTYLGYPDFNRDPHPALLFSYSVNLQTFRVKFRYFGNHANKPILHRKETFLYSSDSRFKRFSRLTRSEEKYGLFKDSSLIGYQKQWTQLLRARNLRTRGHKLEELKYI</sequence>
<evidence type="ECO:0000313" key="1">
    <source>
        <dbReference type="EMBL" id="MDT0634878.1"/>
    </source>
</evidence>
<dbReference type="Proteomes" id="UP001251857">
    <property type="component" value="Unassembled WGS sequence"/>
</dbReference>
<protein>
    <submittedName>
        <fullName evidence="1">DNA phosphorothioation-associated putative methyltransferase</fullName>
    </submittedName>
</protein>
<dbReference type="InterPro" id="IPR024019">
    <property type="entry name" value="CHP04096"/>
</dbReference>
<reference evidence="1 2" key="1">
    <citation type="submission" date="2023-09" db="EMBL/GenBank/DDBJ databases">
        <authorList>
            <person name="Rey-Velasco X."/>
        </authorList>
    </citation>
    <scope>NUCLEOTIDE SEQUENCE [LARGE SCALE GENOMIC DNA]</scope>
    <source>
        <strain evidence="1 2">W335</strain>
    </source>
</reference>
<keyword evidence="1" id="KW-0808">Transferase</keyword>
<dbReference type="RefSeq" id="WP_311652700.1">
    <property type="nucleotide sequence ID" value="NZ_JAVRIB010000007.1"/>
</dbReference>
<name>A0ABU3BZY3_9GAMM</name>
<dbReference type="SUPFAM" id="SSF53335">
    <property type="entry name" value="S-adenosyl-L-methionine-dependent methyltransferases"/>
    <property type="match status" value="1"/>
</dbReference>
<dbReference type="NCBIfam" id="TIGR04096">
    <property type="entry name" value="dnd_rel_methyl"/>
    <property type="match status" value="1"/>
</dbReference>
<dbReference type="EMBL" id="JAVRIB010000007">
    <property type="protein sequence ID" value="MDT0634878.1"/>
    <property type="molecule type" value="Genomic_DNA"/>
</dbReference>
<dbReference type="InterPro" id="IPR029063">
    <property type="entry name" value="SAM-dependent_MTases_sf"/>
</dbReference>
<evidence type="ECO:0000313" key="2">
    <source>
        <dbReference type="Proteomes" id="UP001251857"/>
    </source>
</evidence>
<organism evidence="1 2">
    <name type="scientific">Spectribacter hydrogenoxidans</name>
    <dbReference type="NCBI Taxonomy" id="3075608"/>
    <lineage>
        <taxon>Bacteria</taxon>
        <taxon>Pseudomonadati</taxon>
        <taxon>Pseudomonadota</taxon>
        <taxon>Gammaproteobacteria</taxon>
        <taxon>Salinisphaerales</taxon>
        <taxon>Salinisphaeraceae</taxon>
        <taxon>Spectribacter</taxon>
    </lineage>
</organism>
<gene>
    <name evidence="1" type="ORF">RM532_07885</name>
</gene>
<dbReference type="GO" id="GO:0008168">
    <property type="term" value="F:methyltransferase activity"/>
    <property type="evidence" value="ECO:0007669"/>
    <property type="project" value="UniProtKB-KW"/>
</dbReference>
<proteinExistence type="predicted"/>